<protein>
    <submittedName>
        <fullName evidence="1">Uncharacterized protein</fullName>
    </submittedName>
</protein>
<sequence>MKNLIILLGIALPLVLNSCDEPHRHPKSYYVDKLNHTFMSTDQQLEIIRQAKEDGWDLHYMSPVAHYY</sequence>
<name>A0ABM7VAN6_9BACT</name>
<keyword evidence="2" id="KW-1185">Reference proteome</keyword>
<dbReference type="EMBL" id="AP025292">
    <property type="protein sequence ID" value="BDC97980.1"/>
    <property type="molecule type" value="Genomic_DNA"/>
</dbReference>
<dbReference type="Proteomes" id="UP001354989">
    <property type="component" value="Chromosome"/>
</dbReference>
<gene>
    <name evidence="1" type="ORF">PEPS_02610</name>
</gene>
<evidence type="ECO:0000313" key="1">
    <source>
        <dbReference type="EMBL" id="BDC97980.1"/>
    </source>
</evidence>
<organism evidence="1 2">
    <name type="scientific">Persicobacter psychrovividus</name>
    <dbReference type="NCBI Taxonomy" id="387638"/>
    <lineage>
        <taxon>Bacteria</taxon>
        <taxon>Pseudomonadati</taxon>
        <taxon>Bacteroidota</taxon>
        <taxon>Cytophagia</taxon>
        <taxon>Cytophagales</taxon>
        <taxon>Persicobacteraceae</taxon>
        <taxon>Persicobacter</taxon>
    </lineage>
</organism>
<reference evidence="1 2" key="1">
    <citation type="submission" date="2021-12" db="EMBL/GenBank/DDBJ databases">
        <title>Genome sequencing of bacteria with rrn-lacking chromosome and rrn-plasmid.</title>
        <authorList>
            <person name="Anda M."/>
            <person name="Iwasaki W."/>
        </authorList>
    </citation>
    <scope>NUCLEOTIDE SEQUENCE [LARGE SCALE GENOMIC DNA]</scope>
    <source>
        <strain evidence="1 2">NBRC 101262</strain>
    </source>
</reference>
<evidence type="ECO:0000313" key="2">
    <source>
        <dbReference type="Proteomes" id="UP001354989"/>
    </source>
</evidence>
<accession>A0ABM7VAN6</accession>
<proteinExistence type="predicted"/>